<proteinExistence type="predicted"/>
<feature type="non-terminal residue" evidence="1">
    <location>
        <position position="115"/>
    </location>
</feature>
<dbReference type="AlphaFoldDB" id="X1A2R4"/>
<evidence type="ECO:0000313" key="1">
    <source>
        <dbReference type="EMBL" id="GAG75999.1"/>
    </source>
</evidence>
<organism evidence="1">
    <name type="scientific">marine sediment metagenome</name>
    <dbReference type="NCBI Taxonomy" id="412755"/>
    <lineage>
        <taxon>unclassified sequences</taxon>
        <taxon>metagenomes</taxon>
        <taxon>ecological metagenomes</taxon>
    </lineage>
</organism>
<gene>
    <name evidence="1" type="ORF">S01H4_30819</name>
</gene>
<accession>X1A2R4</accession>
<protein>
    <submittedName>
        <fullName evidence="1">Uncharacterized protein</fullName>
    </submittedName>
</protein>
<sequence>MRRHDGAGDWKLVSQDQQTVLVEQADDILKVLQDLKISIGMKQKNNILVIQNVQIGSGEIQDLMTEVVKLATKGGGLVWLIDKIYERACEMCGSQIKAAKCLELVQEMLEIKLRA</sequence>
<reference evidence="1" key="1">
    <citation type="journal article" date="2014" name="Front. Microbiol.">
        <title>High frequency of phylogenetically diverse reductive dehalogenase-homologous genes in deep subseafloor sedimentary metagenomes.</title>
        <authorList>
            <person name="Kawai M."/>
            <person name="Futagami T."/>
            <person name="Toyoda A."/>
            <person name="Takaki Y."/>
            <person name="Nishi S."/>
            <person name="Hori S."/>
            <person name="Arai W."/>
            <person name="Tsubouchi T."/>
            <person name="Morono Y."/>
            <person name="Uchiyama I."/>
            <person name="Ito T."/>
            <person name="Fujiyama A."/>
            <person name="Inagaki F."/>
            <person name="Takami H."/>
        </authorList>
    </citation>
    <scope>NUCLEOTIDE SEQUENCE</scope>
    <source>
        <strain evidence="1">Expedition CK06-06</strain>
    </source>
</reference>
<dbReference type="EMBL" id="BART01015942">
    <property type="protein sequence ID" value="GAG75999.1"/>
    <property type="molecule type" value="Genomic_DNA"/>
</dbReference>
<comment type="caution">
    <text evidence="1">The sequence shown here is derived from an EMBL/GenBank/DDBJ whole genome shotgun (WGS) entry which is preliminary data.</text>
</comment>
<name>X1A2R4_9ZZZZ</name>